<feature type="domain" description="DUF38" evidence="1">
    <location>
        <begin position="522"/>
        <end position="642"/>
    </location>
</feature>
<accession>E3M310</accession>
<dbReference type="AlphaFoldDB" id="E3M310"/>
<dbReference type="OrthoDB" id="5910873at2759"/>
<dbReference type="PANTHER" id="PTHR23014">
    <property type="entry name" value="F-BOX A PROTEIN"/>
    <property type="match status" value="1"/>
</dbReference>
<dbReference type="HOGENOM" id="CLU_399706_0_0_1"/>
<sequence length="689" mass="79686">MALEEDNTPPWHNLLRAIFLENNTISSAHRIILSIFPTVTLEEVQAFHANKHQSVIQQNASDLLHNTSQQPKTDSGIDTTKQEMKNNPSSLLNVPEVPMKQILSGINYTDQKHLRRTCKIVQPFLDEKVNVHETIGLHLILDDVKRCFKEARANGEREPKKRKLESDEHYPWIDEAVELFQKLINKPDLKVKMVYITHKVSGEEPTEDQRKYFYQRIQEVFQGMKTKLNAERVELYVESPDFLLSILTKLQEGTLTDLVFSQYPKLMPVFDMKDIVVLPQWSGLRYLHTGAKLRARVTDFKHIPSVIAGLEDITINEIKDVRSHIFNGQNVRMLSLTVDINKEEVEEAMQPFTLNNTISSAHRIILSIFPTVTLEEVQAFHANEHQSVETKTNPNSLLDVPEFPMKQILSGINYRDQKHLRRTCKVVQPFLDEKVNVNETIGLHLILDDVNRCFKKARANGKIETPRAKKRKLESDEHYPWIDEAVELFQKSINKPDFKVKMVYITHEVSKEKPTDEKKKYFYQRIQEVFQGIKTKLNAERVELYVESSDFLLSILTKLQEGTLTELVFSQYPELMPVFDMKDIVILSQWSGLGYLHTHAKLRARVADFQHITSVTAGLEDITLNEIKDLRNKYKSFLLSVDFDMEEVEDAMQPFMLERSGGIIDGRFLRANNETAVFLLMNGCIKINS</sequence>
<gene>
    <name evidence="2" type="ORF">CRE_07503</name>
</gene>
<dbReference type="RefSeq" id="XP_003109628.2">
    <property type="nucleotide sequence ID" value="XM_003109580.2"/>
</dbReference>
<name>E3M310_CAERE</name>
<evidence type="ECO:0000313" key="3">
    <source>
        <dbReference type="Proteomes" id="UP000008281"/>
    </source>
</evidence>
<dbReference type="InParanoid" id="E3M310"/>
<keyword evidence="3" id="KW-1185">Reference proteome</keyword>
<dbReference type="Proteomes" id="UP000008281">
    <property type="component" value="Unassembled WGS sequence"/>
</dbReference>
<reference evidence="2" key="1">
    <citation type="submission" date="2007-07" db="EMBL/GenBank/DDBJ databases">
        <title>PCAP assembly of the Caenorhabditis remanei genome.</title>
        <authorList>
            <consortium name="The Caenorhabditis remanei Sequencing Consortium"/>
            <person name="Wilson R.K."/>
        </authorList>
    </citation>
    <scope>NUCLEOTIDE SEQUENCE [LARGE SCALE GENOMIC DNA]</scope>
    <source>
        <strain evidence="2">PB4641</strain>
    </source>
</reference>
<evidence type="ECO:0000259" key="1">
    <source>
        <dbReference type="Pfam" id="PF01827"/>
    </source>
</evidence>
<dbReference type="KEGG" id="crq:GCK72_023790"/>
<organism evidence="3">
    <name type="scientific">Caenorhabditis remanei</name>
    <name type="common">Caenorhabditis vulgaris</name>
    <dbReference type="NCBI Taxonomy" id="31234"/>
    <lineage>
        <taxon>Eukaryota</taxon>
        <taxon>Metazoa</taxon>
        <taxon>Ecdysozoa</taxon>
        <taxon>Nematoda</taxon>
        <taxon>Chromadorea</taxon>
        <taxon>Rhabditida</taxon>
        <taxon>Rhabditina</taxon>
        <taxon>Rhabditomorpha</taxon>
        <taxon>Rhabditoidea</taxon>
        <taxon>Rhabditidae</taxon>
        <taxon>Peloderinae</taxon>
        <taxon>Caenorhabditis</taxon>
    </lineage>
</organism>
<dbReference type="InterPro" id="IPR002900">
    <property type="entry name" value="DUF38/FTH_CAE_spp"/>
</dbReference>
<evidence type="ECO:0000313" key="2">
    <source>
        <dbReference type="EMBL" id="EFO89770.1"/>
    </source>
</evidence>
<dbReference type="Pfam" id="PF01827">
    <property type="entry name" value="FTH"/>
    <property type="match status" value="2"/>
</dbReference>
<dbReference type="PANTHER" id="PTHR23014:SF1">
    <property type="entry name" value="DUF38 DOMAIN-CONTAINING PROTEIN-RELATED"/>
    <property type="match status" value="1"/>
</dbReference>
<dbReference type="OMA" id="ESDEHYP"/>
<dbReference type="EMBL" id="DS268422">
    <property type="protein sequence ID" value="EFO89770.1"/>
    <property type="molecule type" value="Genomic_DNA"/>
</dbReference>
<dbReference type="eggNOG" id="ENOG502TKTZ">
    <property type="taxonomic scope" value="Eukaryota"/>
</dbReference>
<dbReference type="CTD" id="9821341"/>
<proteinExistence type="predicted"/>
<dbReference type="GeneID" id="9821341"/>
<feature type="domain" description="DUF38" evidence="1">
    <location>
        <begin position="213"/>
        <end position="350"/>
    </location>
</feature>
<protein>
    <recommendedName>
        <fullName evidence="1">DUF38 domain-containing protein</fullName>
    </recommendedName>
</protein>